<accession>A0A432W7J6</accession>
<gene>
    <name evidence="1" type="ORF">CWE09_04150</name>
</gene>
<dbReference type="RefSeq" id="WP_126802744.1">
    <property type="nucleotide sequence ID" value="NZ_PIPL01000001.1"/>
</dbReference>
<evidence type="ECO:0000313" key="1">
    <source>
        <dbReference type="EMBL" id="RUO25926.1"/>
    </source>
</evidence>
<name>A0A432W7J6_9GAMM</name>
<dbReference type="Gene3D" id="1.25.40.290">
    <property type="entry name" value="ARM repeat domains"/>
    <property type="match status" value="1"/>
</dbReference>
<comment type="caution">
    <text evidence="1">The sequence shown here is derived from an EMBL/GenBank/DDBJ whole genome shotgun (WGS) entry which is preliminary data.</text>
</comment>
<sequence>MAELLKHQLNLQSAEELAQQIQKEWTDFNSEAFLALVAENFENLELMQRGAQIARVLRQYLPDNTEQALSILRTSMGVTLGQNHGYGKAPFFYLPHSFFISEYGLPYFDAAMQTQYELTQRFTAEFCIRPFLRHYPEQTMSKLDEWVKDKNEHVRRLVSEGTRPRLPWASRLPAFQKDPQPVIQLLDILKDDPVLYVRRSVANNLNDISKDHPQLVVDLMENWQKDASVQRQWLIRHALRSLIKQGHQGALAVLGYVQDIQIAIENPQITPRQANLGEEVKVSFDLVSRSSQTQPLMIDFCVYFMKSNGTQNGEVFKLKSLQLGPGEKIHLAKKVSLKAMTTRTLYAGCHRVEALINGTAHKLGYFDLQLNQKQV</sequence>
<dbReference type="Proteomes" id="UP000288293">
    <property type="component" value="Unassembled WGS sequence"/>
</dbReference>
<dbReference type="InterPro" id="IPR016024">
    <property type="entry name" value="ARM-type_fold"/>
</dbReference>
<organism evidence="1 2">
    <name type="scientific">Aliidiomarina minuta</name>
    <dbReference type="NCBI Taxonomy" id="880057"/>
    <lineage>
        <taxon>Bacteria</taxon>
        <taxon>Pseudomonadati</taxon>
        <taxon>Pseudomonadota</taxon>
        <taxon>Gammaproteobacteria</taxon>
        <taxon>Alteromonadales</taxon>
        <taxon>Idiomarinaceae</taxon>
        <taxon>Aliidiomarina</taxon>
    </lineage>
</organism>
<reference evidence="1 2" key="1">
    <citation type="journal article" date="2011" name="Front. Microbiol.">
        <title>Genomic signatures of strain selection and enhancement in Bacillus atrophaeus var. globigii, a historical biowarfare simulant.</title>
        <authorList>
            <person name="Gibbons H.S."/>
            <person name="Broomall S.M."/>
            <person name="McNew L.A."/>
            <person name="Daligault H."/>
            <person name="Chapman C."/>
            <person name="Bruce D."/>
            <person name="Karavis M."/>
            <person name="Krepps M."/>
            <person name="McGregor P.A."/>
            <person name="Hong C."/>
            <person name="Park K.H."/>
            <person name="Akmal A."/>
            <person name="Feldman A."/>
            <person name="Lin J.S."/>
            <person name="Chang W.E."/>
            <person name="Higgs B.W."/>
            <person name="Demirev P."/>
            <person name="Lindquist J."/>
            <person name="Liem A."/>
            <person name="Fochler E."/>
            <person name="Read T.D."/>
            <person name="Tapia R."/>
            <person name="Johnson S."/>
            <person name="Bishop-Lilly K.A."/>
            <person name="Detter C."/>
            <person name="Han C."/>
            <person name="Sozhamannan S."/>
            <person name="Rosenzweig C.N."/>
            <person name="Skowronski E.W."/>
        </authorList>
    </citation>
    <scope>NUCLEOTIDE SEQUENCE [LARGE SCALE GENOMIC DNA]</scope>
    <source>
        <strain evidence="1 2">MLST1</strain>
    </source>
</reference>
<proteinExistence type="predicted"/>
<dbReference type="Pfam" id="PF08713">
    <property type="entry name" value="DNA_alkylation"/>
    <property type="match status" value="1"/>
</dbReference>
<evidence type="ECO:0000313" key="2">
    <source>
        <dbReference type="Proteomes" id="UP000288293"/>
    </source>
</evidence>
<dbReference type="AlphaFoldDB" id="A0A432W7J6"/>
<dbReference type="OrthoDB" id="9797162at2"/>
<dbReference type="InterPro" id="IPR014825">
    <property type="entry name" value="DNA_alkylation"/>
</dbReference>
<dbReference type="EMBL" id="PIPL01000001">
    <property type="protein sequence ID" value="RUO25926.1"/>
    <property type="molecule type" value="Genomic_DNA"/>
</dbReference>
<protein>
    <submittedName>
        <fullName evidence="1">DNA alkylation repair protein</fullName>
    </submittedName>
</protein>
<keyword evidence="2" id="KW-1185">Reference proteome</keyword>
<dbReference type="SUPFAM" id="SSF48371">
    <property type="entry name" value="ARM repeat"/>
    <property type="match status" value="1"/>
</dbReference>